<accession>A0A9K3PDC5</accession>
<name>A0A9K3PDC5_9STRA</name>
<dbReference type="Proteomes" id="UP000693970">
    <property type="component" value="Unassembled WGS sequence"/>
</dbReference>
<protein>
    <submittedName>
        <fullName evidence="1">Uncharacterized protein</fullName>
    </submittedName>
</protein>
<reference evidence="1" key="1">
    <citation type="journal article" date="2021" name="Sci. Rep.">
        <title>Diploid genomic architecture of Nitzschia inconspicua, an elite biomass production diatom.</title>
        <authorList>
            <person name="Oliver A."/>
            <person name="Podell S."/>
            <person name="Pinowska A."/>
            <person name="Traller J.C."/>
            <person name="Smith S.R."/>
            <person name="McClure R."/>
            <person name="Beliaev A."/>
            <person name="Bohutskyi P."/>
            <person name="Hill E.A."/>
            <person name="Rabines A."/>
            <person name="Zheng H."/>
            <person name="Allen L.Z."/>
            <person name="Kuo A."/>
            <person name="Grigoriev I.V."/>
            <person name="Allen A.E."/>
            <person name="Hazlebeck D."/>
            <person name="Allen E.E."/>
        </authorList>
    </citation>
    <scope>NUCLEOTIDE SEQUENCE</scope>
    <source>
        <strain evidence="1">Hildebrandi</strain>
    </source>
</reference>
<evidence type="ECO:0000313" key="2">
    <source>
        <dbReference type="Proteomes" id="UP000693970"/>
    </source>
</evidence>
<gene>
    <name evidence="1" type="ORF">IV203_021442</name>
</gene>
<organism evidence="1 2">
    <name type="scientific">Nitzschia inconspicua</name>
    <dbReference type="NCBI Taxonomy" id="303405"/>
    <lineage>
        <taxon>Eukaryota</taxon>
        <taxon>Sar</taxon>
        <taxon>Stramenopiles</taxon>
        <taxon>Ochrophyta</taxon>
        <taxon>Bacillariophyta</taxon>
        <taxon>Bacillariophyceae</taxon>
        <taxon>Bacillariophycidae</taxon>
        <taxon>Bacillariales</taxon>
        <taxon>Bacillariaceae</taxon>
        <taxon>Nitzschia</taxon>
    </lineage>
</organism>
<reference evidence="1" key="2">
    <citation type="submission" date="2021-04" db="EMBL/GenBank/DDBJ databases">
        <authorList>
            <person name="Podell S."/>
        </authorList>
    </citation>
    <scope>NUCLEOTIDE SEQUENCE</scope>
    <source>
        <strain evidence="1">Hildebrandi</strain>
    </source>
</reference>
<dbReference type="EMBL" id="JAGRRH010000024">
    <property type="protein sequence ID" value="KAG7343497.1"/>
    <property type="molecule type" value="Genomic_DNA"/>
</dbReference>
<dbReference type="AlphaFoldDB" id="A0A9K3PDC5"/>
<sequence>MPINETTLVISAATARALKSICHQNNEGASLYNQGKCVEAIPIFMEAMCASRTSVEQCLEQVGCKTAVKICMSLQVLPSQTAKAPDLAFLSDQSLFPKPFEIEMNLSDEEASFHQEIKHCDIVDRDTYLLFSRMSSILIFNFALAHHAVAITSTTKGIQTGRQNFLSKARDLYCVAYKSLQGEDWQEVINPVLLYLMVQAILNNLSRCYASLDDIENSTACSELLLKSIILFQQDRRSTFVSGAEGDSNSNHQYIDLFLKNIMFLILHDPGFAPAA</sequence>
<evidence type="ECO:0000313" key="1">
    <source>
        <dbReference type="EMBL" id="KAG7343497.1"/>
    </source>
</evidence>
<keyword evidence="2" id="KW-1185">Reference proteome</keyword>
<proteinExistence type="predicted"/>
<comment type="caution">
    <text evidence="1">The sequence shown here is derived from an EMBL/GenBank/DDBJ whole genome shotgun (WGS) entry which is preliminary data.</text>
</comment>